<protein>
    <submittedName>
        <fullName evidence="6">Response regulator receiver domain-containing protein</fullName>
    </submittedName>
</protein>
<dbReference type="OrthoDB" id="5292887at2"/>
<keyword evidence="1 4" id="KW-0597">Phosphoprotein</keyword>
<dbReference type="AlphaFoldDB" id="A0A285PBJ1"/>
<accession>A0A285PBJ1</accession>
<evidence type="ECO:0000313" key="7">
    <source>
        <dbReference type="Proteomes" id="UP000219439"/>
    </source>
</evidence>
<gene>
    <name evidence="6" type="ORF">SAMN06265368_2210</name>
</gene>
<dbReference type="Gene3D" id="3.40.50.2300">
    <property type="match status" value="1"/>
</dbReference>
<name>A0A285PBJ1_9HYPH</name>
<dbReference type="EMBL" id="OBEL01000002">
    <property type="protein sequence ID" value="SNZ19130.1"/>
    <property type="molecule type" value="Genomic_DNA"/>
</dbReference>
<keyword evidence="3" id="KW-0804">Transcription</keyword>
<evidence type="ECO:0000313" key="6">
    <source>
        <dbReference type="EMBL" id="SNZ19130.1"/>
    </source>
</evidence>
<evidence type="ECO:0000259" key="5">
    <source>
        <dbReference type="PROSITE" id="PS50110"/>
    </source>
</evidence>
<dbReference type="InterPro" id="IPR050595">
    <property type="entry name" value="Bact_response_regulator"/>
</dbReference>
<proteinExistence type="predicted"/>
<organism evidence="6 7">
    <name type="scientific">Cohaesibacter gelatinilyticus</name>
    <dbReference type="NCBI Taxonomy" id="372072"/>
    <lineage>
        <taxon>Bacteria</taxon>
        <taxon>Pseudomonadati</taxon>
        <taxon>Pseudomonadota</taxon>
        <taxon>Alphaproteobacteria</taxon>
        <taxon>Hyphomicrobiales</taxon>
        <taxon>Cohaesibacteraceae</taxon>
    </lineage>
</organism>
<sequence>MSKILCIEDNSDLRTDLVEEIAEAGYDVLEACDGQEGLEMILEHKPDLVISDITMPRKNGWQLVADLRENHPEFDGLPVVYLTALSDEKDMSKGLDQGACGYFTKPIDYDQLLDKLEELL</sequence>
<dbReference type="SMART" id="SM00448">
    <property type="entry name" value="REC"/>
    <property type="match status" value="1"/>
</dbReference>
<dbReference type="PROSITE" id="PS50110">
    <property type="entry name" value="RESPONSE_REGULATORY"/>
    <property type="match status" value="1"/>
</dbReference>
<dbReference type="SUPFAM" id="SSF52172">
    <property type="entry name" value="CheY-like"/>
    <property type="match status" value="1"/>
</dbReference>
<dbReference type="InterPro" id="IPR011006">
    <property type="entry name" value="CheY-like_superfamily"/>
</dbReference>
<keyword evidence="7" id="KW-1185">Reference proteome</keyword>
<dbReference type="Proteomes" id="UP000219439">
    <property type="component" value="Unassembled WGS sequence"/>
</dbReference>
<dbReference type="Pfam" id="PF00072">
    <property type="entry name" value="Response_reg"/>
    <property type="match status" value="1"/>
</dbReference>
<evidence type="ECO:0000256" key="3">
    <source>
        <dbReference type="ARBA" id="ARBA00023163"/>
    </source>
</evidence>
<feature type="modified residue" description="4-aspartylphosphate" evidence="4">
    <location>
        <position position="52"/>
    </location>
</feature>
<reference evidence="6 7" key="1">
    <citation type="submission" date="2017-09" db="EMBL/GenBank/DDBJ databases">
        <authorList>
            <person name="Ehlers B."/>
            <person name="Leendertz F.H."/>
        </authorList>
    </citation>
    <scope>NUCLEOTIDE SEQUENCE [LARGE SCALE GENOMIC DNA]</scope>
    <source>
        <strain evidence="6 7">DSM 18289</strain>
    </source>
</reference>
<feature type="domain" description="Response regulatory" evidence="5">
    <location>
        <begin position="3"/>
        <end position="120"/>
    </location>
</feature>
<keyword evidence="2" id="KW-0805">Transcription regulation</keyword>
<dbReference type="PANTHER" id="PTHR44591">
    <property type="entry name" value="STRESS RESPONSE REGULATOR PROTEIN 1"/>
    <property type="match status" value="1"/>
</dbReference>
<evidence type="ECO:0000256" key="4">
    <source>
        <dbReference type="PROSITE-ProRule" id="PRU00169"/>
    </source>
</evidence>
<evidence type="ECO:0000256" key="1">
    <source>
        <dbReference type="ARBA" id="ARBA00022553"/>
    </source>
</evidence>
<evidence type="ECO:0000256" key="2">
    <source>
        <dbReference type="ARBA" id="ARBA00023015"/>
    </source>
</evidence>
<dbReference type="InterPro" id="IPR001789">
    <property type="entry name" value="Sig_transdc_resp-reg_receiver"/>
</dbReference>
<dbReference type="RefSeq" id="WP_097153500.1">
    <property type="nucleotide sequence ID" value="NZ_OBEL01000002.1"/>
</dbReference>
<dbReference type="GO" id="GO:0000160">
    <property type="term" value="P:phosphorelay signal transduction system"/>
    <property type="evidence" value="ECO:0007669"/>
    <property type="project" value="InterPro"/>
</dbReference>
<dbReference type="PANTHER" id="PTHR44591:SF3">
    <property type="entry name" value="RESPONSE REGULATORY DOMAIN-CONTAINING PROTEIN"/>
    <property type="match status" value="1"/>
</dbReference>